<dbReference type="Pfam" id="PF00353">
    <property type="entry name" value="HemolysinCabind"/>
    <property type="match status" value="1"/>
</dbReference>
<protein>
    <recommendedName>
        <fullName evidence="6">Calcium-binding protein</fullName>
    </recommendedName>
</protein>
<sequence length="272" mass="28820">MAAKAHTRSAKSTMGSNSDDVIHGTELDDVIKGRPGNDHLFGEGGDDVLKGGPGDDTLNGGSGDDLLIGGPGEDTFVFNFKVESGEGFTLVGTFVPTPGLDMGGFINEYFGGQHDNGEYYGFLAPLIEQYEVVSFYEWVASDSDDPLVGNLDDPEQYTLSNGNVIHYEDQIYIPSVDGGTSILTSDGHDTIADFQSGVNTQDTIVLNGLSELTDEQLDDLFDLATVDTDGDGVEDASVLSWGDGMGSITIGGTIEWGTDVMAFFSDDQVLLA</sequence>
<feature type="region of interest" description="Disordered" evidence="3">
    <location>
        <begin position="1"/>
        <end position="22"/>
    </location>
</feature>
<dbReference type="RefSeq" id="WP_233676791.1">
    <property type="nucleotide sequence ID" value="NZ_JAJUOS010000006.1"/>
</dbReference>
<dbReference type="PROSITE" id="PS00330">
    <property type="entry name" value="HEMOLYSIN_CALCIUM"/>
    <property type="match status" value="3"/>
</dbReference>
<dbReference type="InterPro" id="IPR018511">
    <property type="entry name" value="Hemolysin-typ_Ca-bd_CS"/>
</dbReference>
<feature type="compositionally biased region" description="Polar residues" evidence="3">
    <location>
        <begin position="10"/>
        <end position="19"/>
    </location>
</feature>
<dbReference type="PRINTS" id="PR00313">
    <property type="entry name" value="CABNDNGRPT"/>
</dbReference>
<name>A0ABS8YXE6_9RHOB</name>
<accession>A0ABS8YXE6</accession>
<comment type="subcellular location">
    <subcellularLocation>
        <location evidence="1">Secreted</location>
    </subcellularLocation>
</comment>
<dbReference type="EMBL" id="JAJUOS010000006">
    <property type="protein sequence ID" value="MCE5973815.1"/>
    <property type="molecule type" value="Genomic_DNA"/>
</dbReference>
<dbReference type="SUPFAM" id="SSF51120">
    <property type="entry name" value="beta-Roll"/>
    <property type="match status" value="1"/>
</dbReference>
<evidence type="ECO:0000256" key="1">
    <source>
        <dbReference type="ARBA" id="ARBA00004613"/>
    </source>
</evidence>
<evidence type="ECO:0000256" key="3">
    <source>
        <dbReference type="SAM" id="MobiDB-lite"/>
    </source>
</evidence>
<evidence type="ECO:0000313" key="5">
    <source>
        <dbReference type="Proteomes" id="UP001521181"/>
    </source>
</evidence>
<keyword evidence="5" id="KW-1185">Reference proteome</keyword>
<keyword evidence="2" id="KW-0964">Secreted</keyword>
<evidence type="ECO:0000256" key="2">
    <source>
        <dbReference type="ARBA" id="ARBA00022525"/>
    </source>
</evidence>
<evidence type="ECO:0008006" key="6">
    <source>
        <dbReference type="Google" id="ProtNLM"/>
    </source>
</evidence>
<dbReference type="InterPro" id="IPR011049">
    <property type="entry name" value="Serralysin-like_metalloprot_C"/>
</dbReference>
<comment type="caution">
    <text evidence="4">The sequence shown here is derived from an EMBL/GenBank/DDBJ whole genome shotgun (WGS) entry which is preliminary data.</text>
</comment>
<proteinExistence type="predicted"/>
<dbReference type="Proteomes" id="UP001521181">
    <property type="component" value="Unassembled WGS sequence"/>
</dbReference>
<evidence type="ECO:0000313" key="4">
    <source>
        <dbReference type="EMBL" id="MCE5973815.1"/>
    </source>
</evidence>
<dbReference type="Gene3D" id="2.150.10.10">
    <property type="entry name" value="Serralysin-like metalloprotease, C-terminal"/>
    <property type="match status" value="1"/>
</dbReference>
<organism evidence="4 5">
    <name type="scientific">Rhodobacter flavimaris</name>
    <dbReference type="NCBI Taxonomy" id="2907145"/>
    <lineage>
        <taxon>Bacteria</taxon>
        <taxon>Pseudomonadati</taxon>
        <taxon>Pseudomonadota</taxon>
        <taxon>Alphaproteobacteria</taxon>
        <taxon>Rhodobacterales</taxon>
        <taxon>Rhodobacter group</taxon>
        <taxon>Rhodobacter</taxon>
    </lineage>
</organism>
<gene>
    <name evidence="4" type="ORF">LZA78_10015</name>
</gene>
<dbReference type="PANTHER" id="PTHR38340:SF1">
    <property type="entry name" value="S-LAYER PROTEIN"/>
    <property type="match status" value="1"/>
</dbReference>
<reference evidence="4 5" key="1">
    <citation type="submission" date="2021-12" db="EMBL/GenBank/DDBJ databases">
        <title>Sinirhodobacter sp. WL0062 is a bacterium isolated from seawater.</title>
        <authorList>
            <person name="Wang L."/>
            <person name="He W."/>
            <person name="Zhang D.-F."/>
        </authorList>
    </citation>
    <scope>NUCLEOTIDE SEQUENCE [LARGE SCALE GENOMIC DNA]</scope>
    <source>
        <strain evidence="4 5">WL0062</strain>
    </source>
</reference>
<dbReference type="InterPro" id="IPR001343">
    <property type="entry name" value="Hemolysn_Ca-bd"/>
</dbReference>
<dbReference type="PANTHER" id="PTHR38340">
    <property type="entry name" value="S-LAYER PROTEIN"/>
    <property type="match status" value="1"/>
</dbReference>
<dbReference type="InterPro" id="IPR050557">
    <property type="entry name" value="RTX_toxin/Mannuronan_C5-epim"/>
</dbReference>